<keyword evidence="2" id="KW-0472">Membrane</keyword>
<gene>
    <name evidence="3" type="ORF">AMS68_005353</name>
</gene>
<dbReference type="AlphaFoldDB" id="A0A6H0XYS7"/>
<keyword evidence="4" id="KW-1185">Reference proteome</keyword>
<feature type="region of interest" description="Disordered" evidence="1">
    <location>
        <begin position="1"/>
        <end position="24"/>
    </location>
</feature>
<dbReference type="Pfam" id="PF16015">
    <property type="entry name" value="Promethin"/>
    <property type="match status" value="1"/>
</dbReference>
<feature type="transmembrane region" description="Helical" evidence="2">
    <location>
        <begin position="142"/>
        <end position="163"/>
    </location>
</feature>
<dbReference type="OrthoDB" id="3928876at2759"/>
<proteinExistence type="predicted"/>
<name>A0A6H0XYS7_9PEZI</name>
<evidence type="ECO:0000313" key="4">
    <source>
        <dbReference type="Proteomes" id="UP000503462"/>
    </source>
</evidence>
<dbReference type="Proteomes" id="UP000503462">
    <property type="component" value="Chromosome 3"/>
</dbReference>
<reference evidence="3 4" key="1">
    <citation type="journal article" date="2016" name="Sci. Rep.">
        <title>Peltaster fructicola genome reveals evolution from an invasive phytopathogen to an ectophytic parasite.</title>
        <authorList>
            <person name="Xu C."/>
            <person name="Chen H."/>
            <person name="Gleason M.L."/>
            <person name="Xu J.R."/>
            <person name="Liu H."/>
            <person name="Zhang R."/>
            <person name="Sun G."/>
        </authorList>
    </citation>
    <scope>NUCLEOTIDE SEQUENCE [LARGE SCALE GENOMIC DNA]</scope>
    <source>
        <strain evidence="3 4">LNHT1506</strain>
    </source>
</reference>
<keyword evidence="2" id="KW-0812">Transmembrane</keyword>
<sequence length="176" mass="19171">MASFEKPSYANGAAIQHQPNGKSQVHKNEQLSYVDTAIQRTSTTVNWAASKAKDTLDKVVPPEQSNAIVERARDFASANPKLAAFLLTNLAFSAVPVLLFTVFSVSVFIFSLLTGLIMGIVAALVFTSSVVGLALVFLVPTILMTTLAATTLFFWTVVGLYVYTQVERRNQRQLKA</sequence>
<evidence type="ECO:0000256" key="1">
    <source>
        <dbReference type="SAM" id="MobiDB-lite"/>
    </source>
</evidence>
<evidence type="ECO:0000313" key="3">
    <source>
        <dbReference type="EMBL" id="QIW99835.1"/>
    </source>
</evidence>
<dbReference type="EMBL" id="CP051141">
    <property type="protein sequence ID" value="QIW99835.1"/>
    <property type="molecule type" value="Genomic_DNA"/>
</dbReference>
<feature type="transmembrane region" description="Helical" evidence="2">
    <location>
        <begin position="116"/>
        <end position="136"/>
    </location>
</feature>
<protein>
    <submittedName>
        <fullName evidence="3">Uncharacterized protein</fullName>
    </submittedName>
</protein>
<feature type="transmembrane region" description="Helical" evidence="2">
    <location>
        <begin position="82"/>
        <end position="109"/>
    </location>
</feature>
<evidence type="ECO:0000256" key="2">
    <source>
        <dbReference type="SAM" id="Phobius"/>
    </source>
</evidence>
<accession>A0A6H0XYS7</accession>
<keyword evidence="2" id="KW-1133">Transmembrane helix</keyword>
<organism evidence="3 4">
    <name type="scientific">Peltaster fructicola</name>
    <dbReference type="NCBI Taxonomy" id="286661"/>
    <lineage>
        <taxon>Eukaryota</taxon>
        <taxon>Fungi</taxon>
        <taxon>Dikarya</taxon>
        <taxon>Ascomycota</taxon>
        <taxon>Pezizomycotina</taxon>
        <taxon>Dothideomycetes</taxon>
        <taxon>Dothideomycetes incertae sedis</taxon>
        <taxon>Peltaster</taxon>
    </lineage>
</organism>